<gene>
    <name evidence="6" type="ORF">NT2_14_00300</name>
</gene>
<dbReference type="Pfam" id="PF03466">
    <property type="entry name" value="LysR_substrate"/>
    <property type="match status" value="1"/>
</dbReference>
<dbReference type="EMBL" id="BASZ01000014">
    <property type="protein sequence ID" value="GAD51026.1"/>
    <property type="molecule type" value="Genomic_DNA"/>
</dbReference>
<dbReference type="GO" id="GO:0005829">
    <property type="term" value="C:cytosol"/>
    <property type="evidence" value="ECO:0007669"/>
    <property type="project" value="TreeGrafter"/>
</dbReference>
<sequence length="300" mass="33306">MLHARLLRYIDEVARRGSIRKAAAHLNVASTAINRQIIAYEAEIGTQIFERLPRSVRPTAAGEILLRHIRATLKEHDKAQSEIAALNGLQAGTITIATFENLAANLMPRVTQTFRRIHPRIQVRVFSVFRQQLAAGLASGEWDLALGYNISDVPGSSVLHQFETRLGAVVTPDHALAAEGEVRLHECIHYPIIVGDPSMSIHGIVRDAFMQTNLPFQPQIVSSSVSYMKALARDGEGVTFMTKIDIVDEARRGELVYLPILDRGVRMQPLSLIYRKNSAIGSSVSRFAEEVRVELEQQLA</sequence>
<dbReference type="KEGG" id="ntd:EGO55_04690"/>
<dbReference type="GO" id="GO:0003677">
    <property type="term" value="F:DNA binding"/>
    <property type="evidence" value="ECO:0007669"/>
    <property type="project" value="UniProtKB-KW"/>
</dbReference>
<proteinExistence type="inferred from homology"/>
<evidence type="ECO:0000256" key="3">
    <source>
        <dbReference type="ARBA" id="ARBA00023125"/>
    </source>
</evidence>
<organism evidence="6 7">
    <name type="scientific">Caenibius tardaugens NBRC 16725</name>
    <dbReference type="NCBI Taxonomy" id="1219035"/>
    <lineage>
        <taxon>Bacteria</taxon>
        <taxon>Pseudomonadati</taxon>
        <taxon>Pseudomonadota</taxon>
        <taxon>Alphaproteobacteria</taxon>
        <taxon>Sphingomonadales</taxon>
        <taxon>Erythrobacteraceae</taxon>
        <taxon>Caenibius</taxon>
    </lineage>
</organism>
<evidence type="ECO:0000259" key="5">
    <source>
        <dbReference type="PROSITE" id="PS50931"/>
    </source>
</evidence>
<keyword evidence="2" id="KW-0805">Transcription regulation</keyword>
<dbReference type="InterPro" id="IPR036388">
    <property type="entry name" value="WH-like_DNA-bd_sf"/>
</dbReference>
<accession>U2YBW1</accession>
<feature type="domain" description="HTH lysR-type" evidence="5">
    <location>
        <begin position="1"/>
        <end position="59"/>
    </location>
</feature>
<dbReference type="Proteomes" id="UP000016568">
    <property type="component" value="Unassembled WGS sequence"/>
</dbReference>
<name>U2YBW1_9SPHN</name>
<keyword evidence="7" id="KW-1185">Reference proteome</keyword>
<comment type="caution">
    <text evidence="6">The sequence shown here is derived from an EMBL/GenBank/DDBJ whole genome shotgun (WGS) entry which is preliminary data.</text>
</comment>
<dbReference type="Gene3D" id="1.10.10.10">
    <property type="entry name" value="Winged helix-like DNA-binding domain superfamily/Winged helix DNA-binding domain"/>
    <property type="match status" value="1"/>
</dbReference>
<dbReference type="InterPro" id="IPR000847">
    <property type="entry name" value="LysR_HTH_N"/>
</dbReference>
<dbReference type="InterPro" id="IPR050950">
    <property type="entry name" value="HTH-type_LysR_regulators"/>
</dbReference>
<evidence type="ECO:0000313" key="7">
    <source>
        <dbReference type="Proteomes" id="UP000016568"/>
    </source>
</evidence>
<dbReference type="SUPFAM" id="SSF46785">
    <property type="entry name" value="Winged helix' DNA-binding domain"/>
    <property type="match status" value="1"/>
</dbReference>
<dbReference type="InterPro" id="IPR036390">
    <property type="entry name" value="WH_DNA-bd_sf"/>
</dbReference>
<dbReference type="Gene3D" id="3.40.190.10">
    <property type="entry name" value="Periplasmic binding protein-like II"/>
    <property type="match status" value="2"/>
</dbReference>
<dbReference type="GO" id="GO:0003700">
    <property type="term" value="F:DNA-binding transcription factor activity"/>
    <property type="evidence" value="ECO:0007669"/>
    <property type="project" value="InterPro"/>
</dbReference>
<protein>
    <submittedName>
        <fullName evidence="6">Putative LysR family transcriptional regulator</fullName>
    </submittedName>
</protein>
<keyword evidence="3" id="KW-0238">DNA-binding</keyword>
<dbReference type="SUPFAM" id="SSF53850">
    <property type="entry name" value="Periplasmic binding protein-like II"/>
    <property type="match status" value="1"/>
</dbReference>
<evidence type="ECO:0000256" key="4">
    <source>
        <dbReference type="ARBA" id="ARBA00023163"/>
    </source>
</evidence>
<comment type="similarity">
    <text evidence="1">Belongs to the LysR transcriptional regulatory family.</text>
</comment>
<dbReference type="PANTHER" id="PTHR30419:SF8">
    <property type="entry name" value="NITROGEN ASSIMILATION TRANSCRIPTIONAL ACTIVATOR-RELATED"/>
    <property type="match status" value="1"/>
</dbReference>
<evidence type="ECO:0000313" key="6">
    <source>
        <dbReference type="EMBL" id="GAD51026.1"/>
    </source>
</evidence>
<evidence type="ECO:0000256" key="2">
    <source>
        <dbReference type="ARBA" id="ARBA00023015"/>
    </source>
</evidence>
<dbReference type="AlphaFoldDB" id="U2YBW1"/>
<reference evidence="6 7" key="1">
    <citation type="submission" date="2013-09" db="EMBL/GenBank/DDBJ databases">
        <title>Whole genome shotgun sequence of Novosphingobium tardaugens NBRC 16725.</title>
        <authorList>
            <person name="Isaki S."/>
            <person name="Hosoyama A."/>
            <person name="Tsuchikane K."/>
            <person name="Katsumata H."/>
            <person name="Ando Y."/>
            <person name="Yamazaki S."/>
            <person name="Fujita N."/>
        </authorList>
    </citation>
    <scope>NUCLEOTIDE SEQUENCE [LARGE SCALE GENOMIC DNA]</scope>
    <source>
        <strain evidence="6 7">NBRC 16725</strain>
    </source>
</reference>
<evidence type="ECO:0000256" key="1">
    <source>
        <dbReference type="ARBA" id="ARBA00009437"/>
    </source>
</evidence>
<dbReference type="PANTHER" id="PTHR30419">
    <property type="entry name" value="HTH-TYPE TRANSCRIPTIONAL REGULATOR YBHD"/>
    <property type="match status" value="1"/>
</dbReference>
<dbReference type="PROSITE" id="PS50931">
    <property type="entry name" value="HTH_LYSR"/>
    <property type="match status" value="1"/>
</dbReference>
<dbReference type="RefSeq" id="WP_021691844.1">
    <property type="nucleotide sequence ID" value="NZ_BASZ01000014.1"/>
</dbReference>
<keyword evidence="4" id="KW-0804">Transcription</keyword>
<dbReference type="eggNOG" id="COG0583">
    <property type="taxonomic scope" value="Bacteria"/>
</dbReference>
<dbReference type="OrthoDB" id="9806538at2"/>
<dbReference type="InterPro" id="IPR005119">
    <property type="entry name" value="LysR_subst-bd"/>
</dbReference>
<dbReference type="Pfam" id="PF00126">
    <property type="entry name" value="HTH_1"/>
    <property type="match status" value="1"/>
</dbReference>